<dbReference type="KEGG" id="edi:EDI_274040"/>
<dbReference type="GO" id="GO:0016740">
    <property type="term" value="F:transferase activity"/>
    <property type="evidence" value="ECO:0007669"/>
    <property type="project" value="UniProtKB-KW"/>
</dbReference>
<dbReference type="InterPro" id="IPR020472">
    <property type="entry name" value="WD40_PAC1"/>
</dbReference>
<dbReference type="InterPro" id="IPR037588">
    <property type="entry name" value="MLST8"/>
</dbReference>
<dbReference type="EMBL" id="DS548645">
    <property type="protein sequence ID" value="EDR27960.1"/>
    <property type="molecule type" value="Genomic_DNA"/>
</dbReference>
<dbReference type="InterPro" id="IPR015943">
    <property type="entry name" value="WD40/YVTN_repeat-like_dom_sf"/>
</dbReference>
<dbReference type="Gene3D" id="2.130.10.10">
    <property type="entry name" value="YVTN repeat-like/Quinoprotein amine dehydrogenase"/>
    <property type="match status" value="1"/>
</dbReference>
<dbReference type="KEGG" id="edi:EDI_011670"/>
<dbReference type="PROSITE" id="PS50294">
    <property type="entry name" value="WD_REPEATS_REGION"/>
    <property type="match status" value="3"/>
</dbReference>
<dbReference type="Pfam" id="PF00400">
    <property type="entry name" value="WD40"/>
    <property type="match status" value="5"/>
</dbReference>
<feature type="repeat" description="WD" evidence="5">
    <location>
        <begin position="204"/>
        <end position="245"/>
    </location>
</feature>
<dbReference type="InterPro" id="IPR011047">
    <property type="entry name" value="Quinoprotein_ADH-like_sf"/>
</dbReference>
<dbReference type="SUPFAM" id="SSF50998">
    <property type="entry name" value="Quinoprotein alcohol dehydrogenase-like"/>
    <property type="match status" value="1"/>
</dbReference>
<evidence type="ECO:0000313" key="8">
    <source>
        <dbReference type="Proteomes" id="UP000008076"/>
    </source>
</evidence>
<dbReference type="AlphaFoldDB" id="B0EBX5"/>
<evidence type="ECO:0000313" key="7">
    <source>
        <dbReference type="EMBL" id="EDR27960.1"/>
    </source>
</evidence>
<dbReference type="eggNOG" id="KOG0315">
    <property type="taxonomic scope" value="Eukaryota"/>
</dbReference>
<dbReference type="GO" id="GO:0032956">
    <property type="term" value="P:regulation of actin cytoskeleton organization"/>
    <property type="evidence" value="ECO:0007669"/>
    <property type="project" value="TreeGrafter"/>
</dbReference>
<dbReference type="Proteomes" id="UP000008076">
    <property type="component" value="Unassembled WGS sequence"/>
</dbReference>
<dbReference type="RefSeq" id="XP_001735815.1">
    <property type="nucleotide sequence ID" value="XM_001735763.1"/>
</dbReference>
<dbReference type="InterPro" id="IPR001680">
    <property type="entry name" value="WD40_rpt"/>
</dbReference>
<protein>
    <recommendedName>
        <fullName evidence="2">Target of rapamycin complex subunit LST8</fullName>
    </recommendedName>
</protein>
<feature type="repeat" description="WD" evidence="5">
    <location>
        <begin position="1"/>
        <end position="27"/>
    </location>
</feature>
<dbReference type="PANTHER" id="PTHR19842:SF0">
    <property type="entry name" value="TARGET OF RAPAMYCIN COMPLEX SUBUNIT LST8"/>
    <property type="match status" value="1"/>
</dbReference>
<dbReference type="VEuPathDB" id="AmoebaDB:EDI_011670"/>
<feature type="repeat" description="WD" evidence="5">
    <location>
        <begin position="247"/>
        <end position="288"/>
    </location>
</feature>
<feature type="repeat" description="WD" evidence="5">
    <location>
        <begin position="70"/>
        <end position="111"/>
    </location>
</feature>
<dbReference type="GO" id="GO:0031929">
    <property type="term" value="P:TOR signaling"/>
    <property type="evidence" value="ECO:0007669"/>
    <property type="project" value="InterPro"/>
</dbReference>
<evidence type="ECO:0000256" key="1">
    <source>
        <dbReference type="ARBA" id="ARBA00009890"/>
    </source>
</evidence>
<keyword evidence="7" id="KW-0808">Transferase</keyword>
<comment type="similarity">
    <text evidence="1">Belongs to the WD repeat LST8 family.</text>
</comment>
<name>B0EBX5_ENTDS</name>
<sequence length="307" mass="33868">MASLLFTGGYDDTINCWDISTGVPSKRITFEQTMNKMVISPDRSYLAVASNPQVKIWDLNSKMVAPVKSYEGHKANVCGIGISREGQYIYTCSEDGTAKTWEPRTCSTFRDISFGSPCNCIALHPNQSEIIVGLQDGRLCVWDTRNNVISQEIIPELNQSIQSVDITADGLNIAVLLTHGKCFIYSTNLTQESTIGTLSLITSFEAHSTFGTCCKYSPNTLNLATASADRTIKIWKVKQNYSLVQTLNGHNGWVWDITFSNNSEYLISASTDTTAKLWDLKSGEPIQTYAVHEKGVVCLALHDKVVA</sequence>
<dbReference type="GO" id="GO:0031931">
    <property type="term" value="C:TORC1 complex"/>
    <property type="evidence" value="ECO:0007669"/>
    <property type="project" value="InterPro"/>
</dbReference>
<dbReference type="GO" id="GO:0031932">
    <property type="term" value="C:TORC2 complex"/>
    <property type="evidence" value="ECO:0007669"/>
    <property type="project" value="InterPro"/>
</dbReference>
<proteinExistence type="inferred from homology"/>
<accession>B0EBX5</accession>
<reference evidence="7" key="2">
    <citation type="submission" date="2007-12" db="EMBL/GenBank/DDBJ databases">
        <authorList>
            <person name="Lorenzi H."/>
            <person name="Inman J."/>
            <person name="Schobel S."/>
            <person name="Amedeo P."/>
            <person name="Caler E."/>
        </authorList>
    </citation>
    <scope>NUCLEOTIDE SEQUENCE</scope>
    <source>
        <strain evidence="7">SAW760</strain>
    </source>
</reference>
<dbReference type="EMBL" id="DS550003">
    <property type="protein sequence ID" value="EDR24265.1"/>
    <property type="molecule type" value="Genomic_DNA"/>
</dbReference>
<dbReference type="OrthoDB" id="400at2759"/>
<evidence type="ECO:0000256" key="5">
    <source>
        <dbReference type="PROSITE-ProRule" id="PRU00221"/>
    </source>
</evidence>
<organism evidence="8">
    <name type="scientific">Entamoeba dispar (strain ATCC PRA-260 / SAW760)</name>
    <dbReference type="NCBI Taxonomy" id="370354"/>
    <lineage>
        <taxon>Eukaryota</taxon>
        <taxon>Amoebozoa</taxon>
        <taxon>Evosea</taxon>
        <taxon>Archamoebae</taxon>
        <taxon>Mastigamoebida</taxon>
        <taxon>Entamoebidae</taxon>
        <taxon>Entamoeba</taxon>
    </lineage>
</organism>
<dbReference type="PRINTS" id="PR00320">
    <property type="entry name" value="GPROTEINBRPT"/>
</dbReference>
<gene>
    <name evidence="7" type="ORF">EDI_011670</name>
    <name evidence="6" type="ORF">EDI_274040</name>
</gene>
<dbReference type="GeneID" id="5880788"/>
<keyword evidence="4" id="KW-0677">Repeat</keyword>
<dbReference type="InterPro" id="IPR019775">
    <property type="entry name" value="WD40_repeat_CS"/>
</dbReference>
<dbReference type="PROSITE" id="PS50082">
    <property type="entry name" value="WD_REPEATS_2"/>
    <property type="match status" value="4"/>
</dbReference>
<evidence type="ECO:0000313" key="6">
    <source>
        <dbReference type="EMBL" id="EDR24265.1"/>
    </source>
</evidence>
<reference evidence="8" key="1">
    <citation type="submission" date="2007-12" db="EMBL/GenBank/DDBJ databases">
        <title>Annotation of Entamoeba dispar SAW760.</title>
        <authorList>
            <person name="Lorenzi H."/>
            <person name="Inman J."/>
            <person name="Schobel S."/>
            <person name="Amedeo P."/>
            <person name="Caler E."/>
        </authorList>
    </citation>
    <scope>NUCLEOTIDE SEQUENCE [LARGE SCALE GENOMIC DNA]</scope>
    <source>
        <strain evidence="8">ATCC PRA-260 / SAW760</strain>
    </source>
</reference>
<dbReference type="VEuPathDB" id="AmoebaDB:EDI_274040"/>
<dbReference type="OMA" id="VQRNYKH"/>
<dbReference type="SMART" id="SM00320">
    <property type="entry name" value="WD40"/>
    <property type="match status" value="5"/>
</dbReference>
<evidence type="ECO:0000256" key="4">
    <source>
        <dbReference type="ARBA" id="ARBA00022737"/>
    </source>
</evidence>
<dbReference type="PROSITE" id="PS00678">
    <property type="entry name" value="WD_REPEATS_1"/>
    <property type="match status" value="1"/>
</dbReference>
<dbReference type="PANTHER" id="PTHR19842">
    <property type="entry name" value="G BETA-LIKE PROTEIN GBL"/>
    <property type="match status" value="1"/>
</dbReference>
<keyword evidence="8" id="KW-1185">Reference proteome</keyword>
<evidence type="ECO:0000256" key="2">
    <source>
        <dbReference type="ARBA" id="ARBA00018867"/>
    </source>
</evidence>
<keyword evidence="3 5" id="KW-0853">WD repeat</keyword>
<evidence type="ECO:0000256" key="3">
    <source>
        <dbReference type="ARBA" id="ARBA00022574"/>
    </source>
</evidence>
<dbReference type="RefSeq" id="XP_001739357.1">
    <property type="nucleotide sequence ID" value="XM_001739305.1"/>
</dbReference>
<dbReference type="GeneID" id="5884491"/>
<dbReference type="CDD" id="cd00200">
    <property type="entry name" value="WD40"/>
    <property type="match status" value="1"/>
</dbReference>